<accession>A0A0Z8PYL6</accession>
<dbReference type="Proteomes" id="UP000071962">
    <property type="component" value="Unassembled WGS sequence"/>
</dbReference>
<evidence type="ECO:0008006" key="3">
    <source>
        <dbReference type="Google" id="ProtNLM"/>
    </source>
</evidence>
<sequence length="207" mass="23249">MGQGGEELSNIKAKIKNKIDNLSDGAVFISNDFLEIADYETVRKTLNRFVNDGTIQRVVNGVYYKPRYIELIGEYESPSINEVAIAIARKYNWTIAPSGNTALNLLGLSTQVPAQWTYISDGRYVDFLIGNTKLVFKRTTNSTISNMSQLTALVIQAIKAIGKDNISEEQILYLKKRLTKSDKEKLLEEGKTTSAWIYKILKKIGES</sequence>
<proteinExistence type="predicted"/>
<dbReference type="AlphaFoldDB" id="A0A0Z8PYL6"/>
<gene>
    <name evidence="1" type="ORF">ERS132551_00055</name>
</gene>
<dbReference type="InterPro" id="IPR045738">
    <property type="entry name" value="DUF6088"/>
</dbReference>
<name>A0A0Z8PYL6_STRSU</name>
<reference evidence="1 2" key="1">
    <citation type="submission" date="2016-02" db="EMBL/GenBank/DDBJ databases">
        <authorList>
            <consortium name="Pathogen Informatics"/>
        </authorList>
    </citation>
    <scope>NUCLEOTIDE SEQUENCE [LARGE SCALE GENOMIC DNA]</scope>
    <source>
        <strain evidence="1 2">SS1062</strain>
    </source>
</reference>
<evidence type="ECO:0000313" key="2">
    <source>
        <dbReference type="Proteomes" id="UP000071962"/>
    </source>
</evidence>
<dbReference type="EMBL" id="FIKT01000001">
    <property type="protein sequence ID" value="CYW54503.1"/>
    <property type="molecule type" value="Genomic_DNA"/>
</dbReference>
<evidence type="ECO:0000313" key="1">
    <source>
        <dbReference type="EMBL" id="CYW54503.1"/>
    </source>
</evidence>
<protein>
    <recommendedName>
        <fullName evidence="3">Type IV toxin-antitoxin system AbiEi family antitoxin domain-containing protein</fullName>
    </recommendedName>
</protein>
<organism evidence="1 2">
    <name type="scientific">Streptococcus suis</name>
    <dbReference type="NCBI Taxonomy" id="1307"/>
    <lineage>
        <taxon>Bacteria</taxon>
        <taxon>Bacillati</taxon>
        <taxon>Bacillota</taxon>
        <taxon>Bacilli</taxon>
        <taxon>Lactobacillales</taxon>
        <taxon>Streptococcaceae</taxon>
        <taxon>Streptococcus</taxon>
    </lineage>
</organism>
<dbReference type="Pfam" id="PF19570">
    <property type="entry name" value="DUF6088"/>
    <property type="match status" value="1"/>
</dbReference>